<evidence type="ECO:0000313" key="2">
    <source>
        <dbReference type="EMBL" id="KAF6462357.1"/>
    </source>
</evidence>
<accession>A0A7J8GQZ0</accession>
<sequence length="139" mass="14209">MNSNLGPFGQTPGASVLCCPPLGPRDSGGTGFVSRLGGRHHAAPSGCQCPFCRPPSPAQALAARAQPRRPELREHSEVSASGHGAPHYSIGNSHPGVGAHGRPAQPTSKTRQGAAAWCPREPLAPAQKGHCGVAYPTAI</sequence>
<reference evidence="2 3" key="1">
    <citation type="journal article" date="2020" name="Nature">
        <title>Six reference-quality genomes reveal evolution of bat adaptations.</title>
        <authorList>
            <person name="Jebb D."/>
            <person name="Huang Z."/>
            <person name="Pippel M."/>
            <person name="Hughes G.M."/>
            <person name="Lavrichenko K."/>
            <person name="Devanna P."/>
            <person name="Winkler S."/>
            <person name="Jermiin L.S."/>
            <person name="Skirmuntt E.C."/>
            <person name="Katzourakis A."/>
            <person name="Burkitt-Gray L."/>
            <person name="Ray D.A."/>
            <person name="Sullivan K.A.M."/>
            <person name="Roscito J.G."/>
            <person name="Kirilenko B.M."/>
            <person name="Davalos L.M."/>
            <person name="Corthals A.P."/>
            <person name="Power M.L."/>
            <person name="Jones G."/>
            <person name="Ransome R.D."/>
            <person name="Dechmann D.K.N."/>
            <person name="Locatelli A.G."/>
            <person name="Puechmaille S.J."/>
            <person name="Fedrigo O."/>
            <person name="Jarvis E.D."/>
            <person name="Hiller M."/>
            <person name="Vernes S.C."/>
            <person name="Myers E.W."/>
            <person name="Teeling E.C."/>
        </authorList>
    </citation>
    <scope>NUCLEOTIDE SEQUENCE [LARGE SCALE GENOMIC DNA]</scope>
    <source>
        <strain evidence="2">MMolMol1</strain>
        <tissue evidence="2">Muscle</tissue>
    </source>
</reference>
<comment type="caution">
    <text evidence="2">The sequence shown here is derived from an EMBL/GenBank/DDBJ whole genome shotgun (WGS) entry which is preliminary data.</text>
</comment>
<keyword evidence="3" id="KW-1185">Reference proteome</keyword>
<dbReference type="InParanoid" id="A0A7J8GQZ0"/>
<feature type="region of interest" description="Disordered" evidence="1">
    <location>
        <begin position="60"/>
        <end position="116"/>
    </location>
</feature>
<evidence type="ECO:0000256" key="1">
    <source>
        <dbReference type="SAM" id="MobiDB-lite"/>
    </source>
</evidence>
<name>A0A7J8GQZ0_MOLMO</name>
<proteinExistence type="predicted"/>
<protein>
    <submittedName>
        <fullName evidence="2">Uncharacterized protein</fullName>
    </submittedName>
</protein>
<gene>
    <name evidence="2" type="ORF">HJG59_011378</name>
</gene>
<dbReference type="EMBL" id="JACASF010000008">
    <property type="protein sequence ID" value="KAF6462357.1"/>
    <property type="molecule type" value="Genomic_DNA"/>
</dbReference>
<evidence type="ECO:0000313" key="3">
    <source>
        <dbReference type="Proteomes" id="UP000550707"/>
    </source>
</evidence>
<feature type="compositionally biased region" description="Basic and acidic residues" evidence="1">
    <location>
        <begin position="68"/>
        <end position="77"/>
    </location>
</feature>
<dbReference type="AlphaFoldDB" id="A0A7J8GQZ0"/>
<dbReference type="Proteomes" id="UP000550707">
    <property type="component" value="Unassembled WGS sequence"/>
</dbReference>
<organism evidence="2 3">
    <name type="scientific">Molossus molossus</name>
    <name type="common">Pallas' mastiff bat</name>
    <name type="synonym">Vespertilio molossus</name>
    <dbReference type="NCBI Taxonomy" id="27622"/>
    <lineage>
        <taxon>Eukaryota</taxon>
        <taxon>Metazoa</taxon>
        <taxon>Chordata</taxon>
        <taxon>Craniata</taxon>
        <taxon>Vertebrata</taxon>
        <taxon>Euteleostomi</taxon>
        <taxon>Mammalia</taxon>
        <taxon>Eutheria</taxon>
        <taxon>Laurasiatheria</taxon>
        <taxon>Chiroptera</taxon>
        <taxon>Yangochiroptera</taxon>
        <taxon>Molossidae</taxon>
        <taxon>Molossus</taxon>
    </lineage>
</organism>